<comment type="caution">
    <text evidence="4">The sequence shown here is derived from an EMBL/GenBank/DDBJ whole genome shotgun (WGS) entry which is preliminary data.</text>
</comment>
<organism evidence="4 5">
    <name type="scientific">Advenella faeciporci</name>
    <dbReference type="NCBI Taxonomy" id="797535"/>
    <lineage>
        <taxon>Bacteria</taxon>
        <taxon>Pseudomonadati</taxon>
        <taxon>Pseudomonadota</taxon>
        <taxon>Betaproteobacteria</taxon>
        <taxon>Burkholderiales</taxon>
        <taxon>Alcaligenaceae</taxon>
    </lineage>
</organism>
<reference evidence="4" key="2">
    <citation type="submission" date="2020-09" db="EMBL/GenBank/DDBJ databases">
        <authorList>
            <person name="Sun Q."/>
            <person name="Kim S."/>
        </authorList>
    </citation>
    <scope>NUCLEOTIDE SEQUENCE</scope>
    <source>
        <strain evidence="4">KCTC 23732</strain>
    </source>
</reference>
<dbReference type="InterPro" id="IPR016187">
    <property type="entry name" value="CTDL_fold"/>
</dbReference>
<dbReference type="PANTHER" id="PTHR23150">
    <property type="entry name" value="SULFATASE MODIFYING FACTOR 1, 2"/>
    <property type="match status" value="1"/>
</dbReference>
<sequence length="366" mass="40819">MKRKYLPGTSMLVLTLLISAGSHFCQTAQATPKHVQIGDGVNGPRGMVWIDSGQFLMGNDSYKSQPNERPAHLVSLDGFWIDQHHVTNDDFEKFVAETGYITTAEKKPDWETISVQLPEGTPRPNDSVLVPGGLVFISTEKPVSLADYSQWWRYAPGANWRQPNGPGSNIKDKGNHPVVQVSYEDAINYAKWAKKRLPTEAEWEFAARGGLDQATYAWGDILKPDNKAMAHTWDEASSAFPVQSAKVLPGTLPVKSFEANDYKLYDMAGNAWQWVADWYRPDSFVIQAKNPSNHNPQGPEASLDPSRVRPDAPTRVIRGGSFLCSETYCEGYRVSARQGQDPYSSSANVGFRLAMSMEEWEKLTKD</sequence>
<dbReference type="InterPro" id="IPR051043">
    <property type="entry name" value="Sulfatase_Mod_Factor_Kinase"/>
</dbReference>
<keyword evidence="5" id="KW-1185">Reference proteome</keyword>
<gene>
    <name evidence="4" type="ORF">GCM10011450_01070</name>
</gene>
<dbReference type="Proteomes" id="UP000608345">
    <property type="component" value="Unassembled WGS sequence"/>
</dbReference>
<dbReference type="Gene3D" id="3.90.1580.10">
    <property type="entry name" value="paralog of FGE (formylglycine-generating enzyme)"/>
    <property type="match status" value="1"/>
</dbReference>
<dbReference type="InterPro" id="IPR005532">
    <property type="entry name" value="SUMF_dom"/>
</dbReference>
<evidence type="ECO:0000256" key="1">
    <source>
        <dbReference type="SAM" id="MobiDB-lite"/>
    </source>
</evidence>
<evidence type="ECO:0000313" key="4">
    <source>
        <dbReference type="EMBL" id="GGW75490.1"/>
    </source>
</evidence>
<dbReference type="Pfam" id="PF03781">
    <property type="entry name" value="FGE-sulfatase"/>
    <property type="match status" value="1"/>
</dbReference>
<feature type="chain" id="PRO_5037297654" description="Sulfatase-modifying factor enzyme-like domain-containing protein" evidence="2">
    <location>
        <begin position="31"/>
        <end position="366"/>
    </location>
</feature>
<reference evidence="4" key="1">
    <citation type="journal article" date="2014" name="Int. J. Syst. Evol. Microbiol.">
        <title>Complete genome sequence of Corynebacterium casei LMG S-19264T (=DSM 44701T), isolated from a smear-ripened cheese.</title>
        <authorList>
            <consortium name="US DOE Joint Genome Institute (JGI-PGF)"/>
            <person name="Walter F."/>
            <person name="Albersmeier A."/>
            <person name="Kalinowski J."/>
            <person name="Ruckert C."/>
        </authorList>
    </citation>
    <scope>NUCLEOTIDE SEQUENCE</scope>
    <source>
        <strain evidence="4">KCTC 23732</strain>
    </source>
</reference>
<feature type="domain" description="Sulfatase-modifying factor enzyme-like" evidence="3">
    <location>
        <begin position="46"/>
        <end position="354"/>
    </location>
</feature>
<feature type="signal peptide" evidence="2">
    <location>
        <begin position="1"/>
        <end position="30"/>
    </location>
</feature>
<dbReference type="RefSeq" id="WP_189383490.1">
    <property type="nucleotide sequence ID" value="NZ_BAABFY010000010.1"/>
</dbReference>
<evidence type="ECO:0000259" key="3">
    <source>
        <dbReference type="Pfam" id="PF03781"/>
    </source>
</evidence>
<proteinExistence type="predicted"/>
<dbReference type="SUPFAM" id="SSF56436">
    <property type="entry name" value="C-type lectin-like"/>
    <property type="match status" value="1"/>
</dbReference>
<dbReference type="EMBL" id="BMYS01000001">
    <property type="protein sequence ID" value="GGW75490.1"/>
    <property type="molecule type" value="Genomic_DNA"/>
</dbReference>
<protein>
    <recommendedName>
        <fullName evidence="3">Sulfatase-modifying factor enzyme-like domain-containing protein</fullName>
    </recommendedName>
</protein>
<dbReference type="InterPro" id="IPR042095">
    <property type="entry name" value="SUMF_sf"/>
</dbReference>
<dbReference type="GO" id="GO:0120147">
    <property type="term" value="F:formylglycine-generating oxidase activity"/>
    <property type="evidence" value="ECO:0007669"/>
    <property type="project" value="TreeGrafter"/>
</dbReference>
<dbReference type="PANTHER" id="PTHR23150:SF19">
    <property type="entry name" value="FORMYLGLYCINE-GENERATING ENZYME"/>
    <property type="match status" value="1"/>
</dbReference>
<feature type="region of interest" description="Disordered" evidence="1">
    <location>
        <begin position="289"/>
        <end position="309"/>
    </location>
</feature>
<evidence type="ECO:0000313" key="5">
    <source>
        <dbReference type="Proteomes" id="UP000608345"/>
    </source>
</evidence>
<keyword evidence="2" id="KW-0732">Signal</keyword>
<evidence type="ECO:0000256" key="2">
    <source>
        <dbReference type="SAM" id="SignalP"/>
    </source>
</evidence>
<name>A0A918MVL0_9BURK</name>
<dbReference type="AlphaFoldDB" id="A0A918MVL0"/>
<accession>A0A918MVL0</accession>